<reference evidence="3 4" key="1">
    <citation type="submission" date="2019-03" db="EMBL/GenBank/DDBJ databases">
        <title>Draft genome sequence of Xylaria hypoxylon DSM 108379, a ubiquitous saprotrophic-parasitic fungi on hardwood.</title>
        <authorList>
            <person name="Buettner E."/>
            <person name="Leonhardt S."/>
            <person name="Gebauer A.M."/>
            <person name="Liers C."/>
            <person name="Hofrichter M."/>
            <person name="Kellner H."/>
        </authorList>
    </citation>
    <scope>NUCLEOTIDE SEQUENCE [LARGE SCALE GENOMIC DNA]</scope>
    <source>
        <strain evidence="3 4">DSM 108379</strain>
    </source>
</reference>
<dbReference type="InterPro" id="IPR027417">
    <property type="entry name" value="P-loop_NTPase"/>
</dbReference>
<dbReference type="EMBL" id="SKBN01000025">
    <property type="protein sequence ID" value="TGJ86626.1"/>
    <property type="molecule type" value="Genomic_DNA"/>
</dbReference>
<keyword evidence="4" id="KW-1185">Reference proteome</keyword>
<gene>
    <name evidence="3" type="ORF">E0Z10_g2185</name>
</gene>
<name>A0A4Z0ZAT4_9PEZI</name>
<accession>A0A4Z0ZAT4</accession>
<evidence type="ECO:0000256" key="1">
    <source>
        <dbReference type="ARBA" id="ARBA00022737"/>
    </source>
</evidence>
<evidence type="ECO:0000313" key="3">
    <source>
        <dbReference type="EMBL" id="TGJ86626.1"/>
    </source>
</evidence>
<dbReference type="STRING" id="37992.A0A4Z0ZAT4"/>
<dbReference type="SUPFAM" id="SSF81301">
    <property type="entry name" value="Nucleotidyltransferase"/>
    <property type="match status" value="1"/>
</dbReference>
<organism evidence="3 4">
    <name type="scientific">Xylaria hypoxylon</name>
    <dbReference type="NCBI Taxonomy" id="37992"/>
    <lineage>
        <taxon>Eukaryota</taxon>
        <taxon>Fungi</taxon>
        <taxon>Dikarya</taxon>
        <taxon>Ascomycota</taxon>
        <taxon>Pezizomycotina</taxon>
        <taxon>Sordariomycetes</taxon>
        <taxon>Xylariomycetidae</taxon>
        <taxon>Xylariales</taxon>
        <taxon>Xylariaceae</taxon>
        <taxon>Xylaria</taxon>
    </lineage>
</organism>
<evidence type="ECO:0000313" key="4">
    <source>
        <dbReference type="Proteomes" id="UP000297716"/>
    </source>
</evidence>
<dbReference type="GO" id="GO:0015969">
    <property type="term" value="P:guanosine tetraphosphate metabolic process"/>
    <property type="evidence" value="ECO:0007669"/>
    <property type="project" value="InterPro"/>
</dbReference>
<dbReference type="Pfam" id="PF04607">
    <property type="entry name" value="RelA_SpoT"/>
    <property type="match status" value="1"/>
</dbReference>
<dbReference type="Pfam" id="PF24883">
    <property type="entry name" value="NPHP3_N"/>
    <property type="match status" value="1"/>
</dbReference>
<comment type="caution">
    <text evidence="3">The sequence shown here is derived from an EMBL/GenBank/DDBJ whole genome shotgun (WGS) entry which is preliminary data.</text>
</comment>
<feature type="domain" description="NACHT" evidence="2">
    <location>
        <begin position="360"/>
        <end position="505"/>
    </location>
</feature>
<dbReference type="Gene3D" id="3.30.460.10">
    <property type="entry name" value="Beta Polymerase, domain 2"/>
    <property type="match status" value="1"/>
</dbReference>
<dbReference type="InterPro" id="IPR056884">
    <property type="entry name" value="NPHP3-like_N"/>
</dbReference>
<evidence type="ECO:0000259" key="2">
    <source>
        <dbReference type="PROSITE" id="PS50837"/>
    </source>
</evidence>
<dbReference type="OrthoDB" id="538223at2759"/>
<dbReference type="SUPFAM" id="SSF52540">
    <property type="entry name" value="P-loop containing nucleoside triphosphate hydrolases"/>
    <property type="match status" value="1"/>
</dbReference>
<proteinExistence type="predicted"/>
<keyword evidence="1" id="KW-0677">Repeat</keyword>
<dbReference type="InterPro" id="IPR007685">
    <property type="entry name" value="RelA_SpoT"/>
</dbReference>
<dbReference type="SMART" id="SM00954">
    <property type="entry name" value="RelA_SpoT"/>
    <property type="match status" value="1"/>
</dbReference>
<dbReference type="PROSITE" id="PS50837">
    <property type="entry name" value="NACHT"/>
    <property type="match status" value="1"/>
</dbReference>
<dbReference type="InterPro" id="IPR043519">
    <property type="entry name" value="NT_sf"/>
</dbReference>
<dbReference type="InterPro" id="IPR007111">
    <property type="entry name" value="NACHT_NTPase"/>
</dbReference>
<protein>
    <recommendedName>
        <fullName evidence="2">NACHT domain-containing protein</fullName>
    </recommendedName>
</protein>
<sequence>MEFCEGDADPAFEVLLSKFQQIHKEGLPRLRIHADAAVAIIQKNLSKAYDVKHSPVKAGYKDPEKAVKTLRRRQRERITLGELSAEIERRGKNWAEHCRKWNLQDKETEIEAFRTVGEMFTAMHDLARFRIALTYASDTGRVIDFLRHHFQIVSGPTEKGRQQKEVQRLHKQIEQNGAVSDNKSTVFPGYKATHVIICHKESHPVRQFDDTWEVVIEVQIGTVAMYDWSEIEHDIVYKPQGRVTIPDDAKRILDMINGVTIIGDMMKDHFKNLLDPLETTQAVSSRRRSWQRVDQIHILNERDRGILQDFGGTDPSMDKTRIEETKGSLLRDSYKWVLENEEFLRWNDGGEQPGEQGWSRRLWIRGDPGKGKTMLLCGIITELMESNRGDYDVCYFFCQAADARLNNATSALRGLMHLLVRQQPVLMTYIHDHFDVTGRQMFEGANAWFRAKDTFNRMLGHKGLKKTYIIIDALDECQYQQSELIDWIIGWSQNCTQVKWLVSSRNWPPIVEALGSFEVNTVVSLELNARSVSAALETYIKHKVKVLAERKRYSDFTRAAVQQYLMLKADHTFLWVALVCQHLDKTRLASNELRERLPNLFPRGLDKLYARMLDMISEDDIDSIADQCISILSVMTVSYEPLSLRELMGLIQPSHDHYRDTKVIESRVLYCGSFLALREGTVYFIHQSAQDYLVRDGAKQIIPLGPEEEHHRLYLRSLDALDKILRRNMYNVPSDDFGCSIENIVRPNPDPLASVQHSIAHWIDHFLDSISSTRPERASRDLNEGGRVYMFLSRKYLFWLEALSLQSNVYRGLTAMRKLEELSKVFTHPSQII</sequence>
<dbReference type="PANTHER" id="PTHR10039:SF5">
    <property type="entry name" value="NACHT DOMAIN-CONTAINING PROTEIN"/>
    <property type="match status" value="1"/>
</dbReference>
<dbReference type="Proteomes" id="UP000297716">
    <property type="component" value="Unassembled WGS sequence"/>
</dbReference>
<dbReference type="Gene3D" id="3.40.50.300">
    <property type="entry name" value="P-loop containing nucleotide triphosphate hydrolases"/>
    <property type="match status" value="1"/>
</dbReference>
<dbReference type="PANTHER" id="PTHR10039">
    <property type="entry name" value="AMELOGENIN"/>
    <property type="match status" value="1"/>
</dbReference>
<dbReference type="AlphaFoldDB" id="A0A4Z0ZAT4"/>